<reference evidence="14" key="3">
    <citation type="submission" date="2025-09" db="UniProtKB">
        <authorList>
            <consortium name="Ensembl"/>
        </authorList>
    </citation>
    <scope>IDENTIFICATION</scope>
</reference>
<dbReference type="PANTHER" id="PTHR11515:SF29">
    <property type="entry name" value="THYROTROPIN SUBUNIT BETA-LIKE"/>
    <property type="match status" value="1"/>
</dbReference>
<dbReference type="InterPro" id="IPR018245">
    <property type="entry name" value="Gonadotropin_bsu_CS"/>
</dbReference>
<reference evidence="14" key="2">
    <citation type="submission" date="2025-08" db="UniProtKB">
        <authorList>
            <consortium name="Ensembl"/>
        </authorList>
    </citation>
    <scope>IDENTIFICATION</scope>
</reference>
<dbReference type="FunFam" id="2.10.90.10:FF:000007">
    <property type="entry name" value="Luteinizing hormone beta subunit"/>
    <property type="match status" value="1"/>
</dbReference>
<evidence type="ECO:0000256" key="12">
    <source>
        <dbReference type="SAM" id="Phobius"/>
    </source>
</evidence>
<keyword evidence="7" id="KW-1015">Disulfide bond</keyword>
<comment type="subunit">
    <text evidence="4">Heterodimer of an alpha and a beta chain.</text>
</comment>
<dbReference type="GO" id="GO:0005179">
    <property type="term" value="F:hormone activity"/>
    <property type="evidence" value="ECO:0007669"/>
    <property type="project" value="UniProtKB-KW"/>
</dbReference>
<feature type="domain" description="Glycoprotein hormone subunit beta" evidence="13">
    <location>
        <begin position="32"/>
        <end position="130"/>
    </location>
</feature>
<dbReference type="Ensembl" id="ENSATET00000034641.2">
    <property type="protein sequence ID" value="ENSATEP00000034145.2"/>
    <property type="gene ID" value="ENSATEG00000023473.2"/>
</dbReference>
<dbReference type="GO" id="GO:0010817">
    <property type="term" value="P:regulation of hormone levels"/>
    <property type="evidence" value="ECO:0007669"/>
    <property type="project" value="UniProtKB-ARBA"/>
</dbReference>
<evidence type="ECO:0000256" key="9">
    <source>
        <dbReference type="ARBA" id="ARBA00069434"/>
    </source>
</evidence>
<dbReference type="InterPro" id="IPR029034">
    <property type="entry name" value="Cystine-knot_cytokine"/>
</dbReference>
<dbReference type="Gene3D" id="2.10.90.10">
    <property type="entry name" value="Cystine-knot cytokines"/>
    <property type="match status" value="1"/>
</dbReference>
<keyword evidence="15" id="KW-1185">Reference proteome</keyword>
<dbReference type="SMART" id="SM00068">
    <property type="entry name" value="GHB"/>
    <property type="match status" value="1"/>
</dbReference>
<evidence type="ECO:0000256" key="7">
    <source>
        <dbReference type="ARBA" id="ARBA00023157"/>
    </source>
</evidence>
<dbReference type="OrthoDB" id="8866353at2759"/>
<dbReference type="Pfam" id="PF00007">
    <property type="entry name" value="Cys_knot"/>
    <property type="match status" value="1"/>
</dbReference>
<evidence type="ECO:0000256" key="2">
    <source>
        <dbReference type="ARBA" id="ARBA00004613"/>
    </source>
</evidence>
<evidence type="ECO:0000256" key="10">
    <source>
        <dbReference type="ARBA" id="ARBA00077521"/>
    </source>
</evidence>
<keyword evidence="12" id="KW-0812">Transmembrane</keyword>
<evidence type="ECO:0000256" key="5">
    <source>
        <dbReference type="ARBA" id="ARBA00022525"/>
    </source>
</evidence>
<dbReference type="GO" id="GO:0005615">
    <property type="term" value="C:extracellular space"/>
    <property type="evidence" value="ECO:0007669"/>
    <property type="project" value="TreeGrafter"/>
</dbReference>
<dbReference type="InterPro" id="IPR001545">
    <property type="entry name" value="Gonadotropin_bsu"/>
</dbReference>
<keyword evidence="12" id="KW-0472">Membrane</keyword>
<gene>
    <name evidence="14" type="primary">TSHB</name>
</gene>
<evidence type="ECO:0000313" key="14">
    <source>
        <dbReference type="Ensembl" id="ENSATEP00000034145.2"/>
    </source>
</evidence>
<dbReference type="GO" id="GO:0005737">
    <property type="term" value="C:cytoplasm"/>
    <property type="evidence" value="ECO:0007669"/>
    <property type="project" value="TreeGrafter"/>
</dbReference>
<evidence type="ECO:0000256" key="8">
    <source>
        <dbReference type="ARBA" id="ARBA00023180"/>
    </source>
</evidence>
<sequence>CIFSFTVCIFRMPVFVFKCALLCTLMGGTVGACMLKNHTLWIERQDCAQCVAVNTTICSGYCYTQDTNLSGRFGRTFLIQRSCVPLSLVYRAACVPGCPQDVNPQLYYPVARRCSCRRCDTRTHHCVRASHFSYDRCSMTHTPVIYISNTHQLLYTINRNVSYMQLGNCPIH</sequence>
<comment type="subcellular location">
    <subcellularLocation>
        <location evidence="2">Secreted</location>
    </subcellularLocation>
</comment>
<reference evidence="14" key="1">
    <citation type="submission" date="2021-04" db="EMBL/GenBank/DDBJ databases">
        <authorList>
            <consortium name="Wellcome Sanger Institute Data Sharing"/>
        </authorList>
    </citation>
    <scope>NUCLEOTIDE SEQUENCE [LARGE SCALE GENOMIC DNA]</scope>
</reference>
<name>A0A3Q1JLX6_ANATE</name>
<dbReference type="AlphaFoldDB" id="A0A3Q1JLX6"/>
<keyword evidence="8" id="KW-0325">Glycoprotein</keyword>
<proteinExistence type="inferred from homology"/>
<dbReference type="InParanoid" id="A0A3Q1JLX6"/>
<protein>
    <recommendedName>
        <fullName evidence="9">Gonadotropin subunit beta-2</fullName>
    </recommendedName>
    <alternativeName>
        <fullName evidence="10">GTH-II-beta</fullName>
    </alternativeName>
    <alternativeName>
        <fullName evidence="11">Gonadotropin beta-II chain</fullName>
    </alternativeName>
</protein>
<comment type="function">
    <text evidence="1">Involved in gametogenesis and steroidogenesis.</text>
</comment>
<keyword evidence="6" id="KW-0372">Hormone</keyword>
<dbReference type="CDD" id="cd00069">
    <property type="entry name" value="GHB_like"/>
    <property type="match status" value="1"/>
</dbReference>
<organism evidence="14 15">
    <name type="scientific">Anabas testudineus</name>
    <name type="common">Climbing perch</name>
    <name type="synonym">Anthias testudineus</name>
    <dbReference type="NCBI Taxonomy" id="64144"/>
    <lineage>
        <taxon>Eukaryota</taxon>
        <taxon>Metazoa</taxon>
        <taxon>Chordata</taxon>
        <taxon>Craniata</taxon>
        <taxon>Vertebrata</taxon>
        <taxon>Euteleostomi</taxon>
        <taxon>Actinopterygii</taxon>
        <taxon>Neopterygii</taxon>
        <taxon>Teleostei</taxon>
        <taxon>Neoteleostei</taxon>
        <taxon>Acanthomorphata</taxon>
        <taxon>Anabantaria</taxon>
        <taxon>Anabantiformes</taxon>
        <taxon>Anabantoidei</taxon>
        <taxon>Anabantidae</taxon>
        <taxon>Anabas</taxon>
    </lineage>
</organism>
<evidence type="ECO:0000259" key="13">
    <source>
        <dbReference type="Pfam" id="PF00007"/>
    </source>
</evidence>
<dbReference type="GO" id="GO:0007186">
    <property type="term" value="P:G protein-coupled receptor signaling pathway"/>
    <property type="evidence" value="ECO:0007669"/>
    <property type="project" value="TreeGrafter"/>
</dbReference>
<dbReference type="InterPro" id="IPR006208">
    <property type="entry name" value="Glyco_hormone_CN"/>
</dbReference>
<evidence type="ECO:0000256" key="6">
    <source>
        <dbReference type="ARBA" id="ARBA00022702"/>
    </source>
</evidence>
<evidence type="ECO:0000256" key="3">
    <source>
        <dbReference type="ARBA" id="ARBA00006552"/>
    </source>
</evidence>
<keyword evidence="5" id="KW-0964">Secreted</keyword>
<accession>A0A3Q1JLX6</accession>
<dbReference type="PANTHER" id="PTHR11515">
    <property type="entry name" value="GLYCOPROTEIN HORMONE BETA CHAIN"/>
    <property type="match status" value="1"/>
</dbReference>
<dbReference type="PROSITE" id="PS00261">
    <property type="entry name" value="GLYCO_HORMONE_BETA_1"/>
    <property type="match status" value="1"/>
</dbReference>
<evidence type="ECO:0000256" key="4">
    <source>
        <dbReference type="ARBA" id="ARBA00011870"/>
    </source>
</evidence>
<evidence type="ECO:0000313" key="15">
    <source>
        <dbReference type="Proteomes" id="UP000265040"/>
    </source>
</evidence>
<dbReference type="STRING" id="64144.ENSATEP00000034145"/>
<comment type="similarity">
    <text evidence="3">Belongs to the glycoprotein hormones subunit beta family.</text>
</comment>
<dbReference type="Proteomes" id="UP000265040">
    <property type="component" value="Chromosome 7"/>
</dbReference>
<dbReference type="GeneTree" id="ENSGT00940000158152"/>
<keyword evidence="12" id="KW-1133">Transmembrane helix</keyword>
<evidence type="ECO:0000256" key="1">
    <source>
        <dbReference type="ARBA" id="ARBA00003920"/>
    </source>
</evidence>
<dbReference type="SUPFAM" id="SSF57501">
    <property type="entry name" value="Cystine-knot cytokines"/>
    <property type="match status" value="1"/>
</dbReference>
<evidence type="ECO:0000256" key="11">
    <source>
        <dbReference type="ARBA" id="ARBA00081883"/>
    </source>
</evidence>
<feature type="transmembrane region" description="Helical" evidence="12">
    <location>
        <begin position="15"/>
        <end position="35"/>
    </location>
</feature>